<evidence type="ECO:0000256" key="3">
    <source>
        <dbReference type="ARBA" id="ARBA00022989"/>
    </source>
</evidence>
<organism evidence="7 8">
    <name type="scientific">Dactylonectria estremocensis</name>
    <dbReference type="NCBI Taxonomy" id="1079267"/>
    <lineage>
        <taxon>Eukaryota</taxon>
        <taxon>Fungi</taxon>
        <taxon>Dikarya</taxon>
        <taxon>Ascomycota</taxon>
        <taxon>Pezizomycotina</taxon>
        <taxon>Sordariomycetes</taxon>
        <taxon>Hypocreomycetidae</taxon>
        <taxon>Hypocreales</taxon>
        <taxon>Nectriaceae</taxon>
        <taxon>Dactylonectria</taxon>
    </lineage>
</organism>
<dbReference type="InterPro" id="IPR004841">
    <property type="entry name" value="AA-permease/SLC12A_dom"/>
</dbReference>
<protein>
    <recommendedName>
        <fullName evidence="6">Amino acid permease/ SLC12A domain-containing protein</fullName>
    </recommendedName>
</protein>
<dbReference type="Pfam" id="PF00324">
    <property type="entry name" value="AA_permease"/>
    <property type="match status" value="1"/>
</dbReference>
<evidence type="ECO:0000256" key="2">
    <source>
        <dbReference type="ARBA" id="ARBA00022692"/>
    </source>
</evidence>
<evidence type="ECO:0000256" key="5">
    <source>
        <dbReference type="SAM" id="Phobius"/>
    </source>
</evidence>
<dbReference type="PANTHER" id="PTHR43341:SF4">
    <property type="entry name" value="ARGININE PERMEASE CAN1-RELATED"/>
    <property type="match status" value="1"/>
</dbReference>
<feature type="non-terminal residue" evidence="7">
    <location>
        <position position="1"/>
    </location>
</feature>
<dbReference type="PANTHER" id="PTHR43341">
    <property type="entry name" value="AMINO ACID PERMEASE"/>
    <property type="match status" value="1"/>
</dbReference>
<dbReference type="OrthoDB" id="3900342at2759"/>
<dbReference type="Proteomes" id="UP000717696">
    <property type="component" value="Unassembled WGS sequence"/>
</dbReference>
<evidence type="ECO:0000256" key="1">
    <source>
        <dbReference type="ARBA" id="ARBA00004141"/>
    </source>
</evidence>
<dbReference type="AlphaFoldDB" id="A0A9P9D6F6"/>
<gene>
    <name evidence="7" type="ORF">B0J13DRAFT_460798</name>
</gene>
<comment type="subcellular location">
    <subcellularLocation>
        <location evidence="1">Membrane</location>
        <topology evidence="1">Multi-pass membrane protein</topology>
    </subcellularLocation>
</comment>
<reference evidence="7" key="1">
    <citation type="journal article" date="2021" name="Nat. Commun.">
        <title>Genetic determinants of endophytism in the Arabidopsis root mycobiome.</title>
        <authorList>
            <person name="Mesny F."/>
            <person name="Miyauchi S."/>
            <person name="Thiergart T."/>
            <person name="Pickel B."/>
            <person name="Atanasova L."/>
            <person name="Karlsson M."/>
            <person name="Huettel B."/>
            <person name="Barry K.W."/>
            <person name="Haridas S."/>
            <person name="Chen C."/>
            <person name="Bauer D."/>
            <person name="Andreopoulos W."/>
            <person name="Pangilinan J."/>
            <person name="LaButti K."/>
            <person name="Riley R."/>
            <person name="Lipzen A."/>
            <person name="Clum A."/>
            <person name="Drula E."/>
            <person name="Henrissat B."/>
            <person name="Kohler A."/>
            <person name="Grigoriev I.V."/>
            <person name="Martin F.M."/>
            <person name="Hacquard S."/>
        </authorList>
    </citation>
    <scope>NUCLEOTIDE SEQUENCE</scope>
    <source>
        <strain evidence="7">MPI-CAGE-AT-0021</strain>
    </source>
</reference>
<name>A0A9P9D6F6_9HYPO</name>
<evidence type="ECO:0000313" key="8">
    <source>
        <dbReference type="Proteomes" id="UP000717696"/>
    </source>
</evidence>
<evidence type="ECO:0000313" key="7">
    <source>
        <dbReference type="EMBL" id="KAH7113453.1"/>
    </source>
</evidence>
<dbReference type="EMBL" id="JAGMUU010000046">
    <property type="protein sequence ID" value="KAH7113453.1"/>
    <property type="molecule type" value="Genomic_DNA"/>
</dbReference>
<keyword evidence="3 5" id="KW-1133">Transmembrane helix</keyword>
<sequence>VFNWLMNISACHLRFFKILDAQNINRQDLLYRAPLQPYLTWYGLIFNALILITSGFTVFFDWSTSAFFSSYISLILWIVLYIEHKLIYRTKFVPLSETDLKMR</sequence>
<dbReference type="InterPro" id="IPR050524">
    <property type="entry name" value="APC_YAT"/>
</dbReference>
<evidence type="ECO:0000256" key="4">
    <source>
        <dbReference type="ARBA" id="ARBA00023136"/>
    </source>
</evidence>
<keyword evidence="8" id="KW-1185">Reference proteome</keyword>
<feature type="transmembrane region" description="Helical" evidence="5">
    <location>
        <begin position="66"/>
        <end position="82"/>
    </location>
</feature>
<evidence type="ECO:0000259" key="6">
    <source>
        <dbReference type="Pfam" id="PF00324"/>
    </source>
</evidence>
<keyword evidence="4 5" id="KW-0472">Membrane</keyword>
<dbReference type="GO" id="GO:0016020">
    <property type="term" value="C:membrane"/>
    <property type="evidence" value="ECO:0007669"/>
    <property type="project" value="UniProtKB-SubCell"/>
</dbReference>
<proteinExistence type="predicted"/>
<feature type="domain" description="Amino acid permease/ SLC12A" evidence="6">
    <location>
        <begin position="2"/>
        <end position="92"/>
    </location>
</feature>
<dbReference type="GO" id="GO:0015171">
    <property type="term" value="F:amino acid transmembrane transporter activity"/>
    <property type="evidence" value="ECO:0007669"/>
    <property type="project" value="TreeGrafter"/>
</dbReference>
<comment type="caution">
    <text evidence="7">The sequence shown here is derived from an EMBL/GenBank/DDBJ whole genome shotgun (WGS) entry which is preliminary data.</text>
</comment>
<keyword evidence="2 5" id="KW-0812">Transmembrane</keyword>
<feature type="transmembrane region" description="Helical" evidence="5">
    <location>
        <begin position="39"/>
        <end position="60"/>
    </location>
</feature>
<accession>A0A9P9D6F6</accession>